<organism evidence="3 4">
    <name type="scientific">candidate division WOR-1 bacterium RIFOXYB2_FULL_36_35</name>
    <dbReference type="NCBI Taxonomy" id="1802578"/>
    <lineage>
        <taxon>Bacteria</taxon>
        <taxon>Bacillati</taxon>
        <taxon>Saganbacteria</taxon>
    </lineage>
</organism>
<feature type="region of interest" description="Disordered" evidence="1">
    <location>
        <begin position="1"/>
        <end position="37"/>
    </location>
</feature>
<dbReference type="Gene3D" id="3.40.50.1820">
    <property type="entry name" value="alpha/beta hydrolase"/>
    <property type="match status" value="1"/>
</dbReference>
<dbReference type="AlphaFoldDB" id="A0A1F4RXE7"/>
<evidence type="ECO:0000259" key="2">
    <source>
        <dbReference type="Pfam" id="PF12146"/>
    </source>
</evidence>
<dbReference type="Pfam" id="PF12146">
    <property type="entry name" value="Hydrolase_4"/>
    <property type="match status" value="1"/>
</dbReference>
<protein>
    <recommendedName>
        <fullName evidence="2">Serine aminopeptidase S33 domain-containing protein</fullName>
    </recommendedName>
</protein>
<dbReference type="InterPro" id="IPR029058">
    <property type="entry name" value="AB_hydrolase_fold"/>
</dbReference>
<dbReference type="Proteomes" id="UP000177905">
    <property type="component" value="Unassembled WGS sequence"/>
</dbReference>
<evidence type="ECO:0000256" key="1">
    <source>
        <dbReference type="SAM" id="MobiDB-lite"/>
    </source>
</evidence>
<evidence type="ECO:0000313" key="4">
    <source>
        <dbReference type="Proteomes" id="UP000177905"/>
    </source>
</evidence>
<dbReference type="InterPro" id="IPR022742">
    <property type="entry name" value="Hydrolase_4"/>
</dbReference>
<proteinExistence type="predicted"/>
<feature type="compositionally biased region" description="Basic and acidic residues" evidence="1">
    <location>
        <begin position="19"/>
        <end position="33"/>
    </location>
</feature>
<comment type="caution">
    <text evidence="3">The sequence shown here is derived from an EMBL/GenBank/DDBJ whole genome shotgun (WGS) entry which is preliminary data.</text>
</comment>
<feature type="compositionally biased region" description="Polar residues" evidence="1">
    <location>
        <begin position="1"/>
        <end position="18"/>
    </location>
</feature>
<feature type="domain" description="Serine aminopeptidase S33" evidence="2">
    <location>
        <begin position="58"/>
        <end position="281"/>
    </location>
</feature>
<reference evidence="3 4" key="1">
    <citation type="journal article" date="2016" name="Nat. Commun.">
        <title>Thousands of microbial genomes shed light on interconnected biogeochemical processes in an aquifer system.</title>
        <authorList>
            <person name="Anantharaman K."/>
            <person name="Brown C.T."/>
            <person name="Hug L.A."/>
            <person name="Sharon I."/>
            <person name="Castelle C.J."/>
            <person name="Probst A.J."/>
            <person name="Thomas B.C."/>
            <person name="Singh A."/>
            <person name="Wilkins M.J."/>
            <person name="Karaoz U."/>
            <person name="Brodie E.L."/>
            <person name="Williams K.H."/>
            <person name="Hubbard S.S."/>
            <person name="Banfield J.F."/>
        </authorList>
    </citation>
    <scope>NUCLEOTIDE SEQUENCE [LARGE SCALE GENOMIC DNA]</scope>
</reference>
<gene>
    <name evidence="3" type="ORF">A2290_02715</name>
</gene>
<name>A0A1F4RXE7_UNCSA</name>
<accession>A0A1F4RXE7</accession>
<dbReference type="EMBL" id="MEUA01000064">
    <property type="protein sequence ID" value="OGC12858.1"/>
    <property type="molecule type" value="Genomic_DNA"/>
</dbReference>
<dbReference type="SUPFAM" id="SSF53474">
    <property type="entry name" value="alpha/beta-Hydrolases"/>
    <property type="match status" value="1"/>
</dbReference>
<evidence type="ECO:0000313" key="3">
    <source>
        <dbReference type="EMBL" id="OGC12858.1"/>
    </source>
</evidence>
<sequence length="316" mass="34805">MSNLSVVTTNRVFSTSTPTEKKEIKSTKDKDVESSNNSAGYTITTYSPKEDRYPDYGIIFLGGAWHNVENYDEYLTSIAINGTKVVAVPYPGHKGAPQVSAKAFKSLSFTDYVTVSAQNIRIVMESDPTRHWLIVAHSMGSLVLKEAIKHLHSTDTTSFDKITGVILQAPAGPRLRVGGPMMGFFISQIPKLPSGEVIATDRQISKMFFNGASQPEGFTLQPEPLKVVAGCIRAVLQYKKSEGFYDIPLYIFESDQDLVSLTGTGGDIVTFRNNRNKDCFLKTVRGNHEYAITNPEEAALFTVKALDVFKKTAGKQ</sequence>